<accession>A0A1G5QAY4</accession>
<dbReference type="PANTHER" id="PTHR47197">
    <property type="entry name" value="PROTEIN NIRF"/>
    <property type="match status" value="1"/>
</dbReference>
<evidence type="ECO:0000313" key="2">
    <source>
        <dbReference type="EMBL" id="SCZ58650.1"/>
    </source>
</evidence>
<dbReference type="STRING" id="1156985.SAMN04488118_103370"/>
<evidence type="ECO:0000256" key="1">
    <source>
        <dbReference type="SAM" id="MobiDB-lite"/>
    </source>
</evidence>
<dbReference type="PROSITE" id="PS51318">
    <property type="entry name" value="TAT"/>
    <property type="match status" value="1"/>
</dbReference>
<evidence type="ECO:0000313" key="3">
    <source>
        <dbReference type="Proteomes" id="UP000198767"/>
    </source>
</evidence>
<name>A0A1G5QAY4_9RHOB</name>
<dbReference type="AlphaFoldDB" id="A0A1G5QAY4"/>
<dbReference type="InterPro" id="IPR011048">
    <property type="entry name" value="Haem_d1_sf"/>
</dbReference>
<proteinExistence type="predicted"/>
<dbReference type="SUPFAM" id="SSF51004">
    <property type="entry name" value="C-terminal (heme d1) domain of cytochrome cd1-nitrite reductase"/>
    <property type="match status" value="1"/>
</dbReference>
<gene>
    <name evidence="2" type="ORF">SAMN04488118_103370</name>
</gene>
<dbReference type="PANTHER" id="PTHR47197:SF3">
    <property type="entry name" value="DIHYDRO-HEME D1 DEHYDROGENASE"/>
    <property type="match status" value="1"/>
</dbReference>
<organism evidence="2 3">
    <name type="scientific">Epibacterium ulvae</name>
    <dbReference type="NCBI Taxonomy" id="1156985"/>
    <lineage>
        <taxon>Bacteria</taxon>
        <taxon>Pseudomonadati</taxon>
        <taxon>Pseudomonadota</taxon>
        <taxon>Alphaproteobacteria</taxon>
        <taxon>Rhodobacterales</taxon>
        <taxon>Roseobacteraceae</taxon>
        <taxon>Epibacterium</taxon>
    </lineage>
</organism>
<dbReference type="Proteomes" id="UP000198767">
    <property type="component" value="Unassembled WGS sequence"/>
</dbReference>
<reference evidence="2 3" key="1">
    <citation type="submission" date="2016-10" db="EMBL/GenBank/DDBJ databases">
        <authorList>
            <person name="de Groot N.N."/>
        </authorList>
    </citation>
    <scope>NUCLEOTIDE SEQUENCE [LARGE SCALE GENOMIC DNA]</scope>
    <source>
        <strain evidence="2 3">U95</strain>
    </source>
</reference>
<keyword evidence="3" id="KW-1185">Reference proteome</keyword>
<protein>
    <recommendedName>
        <fullName evidence="4">40-residue YVTN family beta-propeller repeat-containing protein</fullName>
    </recommendedName>
</protein>
<dbReference type="OrthoDB" id="145213at2"/>
<dbReference type="InterPro" id="IPR015943">
    <property type="entry name" value="WD40/YVTN_repeat-like_dom_sf"/>
</dbReference>
<sequence length="458" mass="50275">MLDRRRFIKGTATTAALTMSMARASKNATAQQVRSPDILLKDRVILTNESSNTLSVIDPNTNLIERTINLTSFDEDPRPPFRFVTRGVVPTHTAMVNKALYHGAITVHGAAPNPDQTMIACTGRGTSNVYLVDTRSLRVIGNRPNPKAGPDTSPDVISSGVLVGREPHEPTFSRSGKELWVALRGENRFAICDVEDAIAEAHGEPIRAVRRYLPTIDGPAQVWFSKDGGTAFVISQKVSKIDIFDVNLGSDGYSNPVRRQTIDISEQDPFGFTPFQKVSPDGEEMWISHKIADGISVRRIEGGQELLDHIRFEDGARPNHVEFCENDNGRVVYASFARIDDDGPNGVASSRIAIIDRDAAAGQRRVVGHFFSHGRDSHGIWTNPDATRLYVAHEKDELPGTPNEGQTVTSVFDVTDPFHPQHIAQIPLGSLELPSGQLRNKQSVNLIYLRPGSPLHTG</sequence>
<dbReference type="EMBL" id="FMWG01000003">
    <property type="protein sequence ID" value="SCZ58650.1"/>
    <property type="molecule type" value="Genomic_DNA"/>
</dbReference>
<dbReference type="InterPro" id="IPR051200">
    <property type="entry name" value="Host-pathogen_enzymatic-act"/>
</dbReference>
<evidence type="ECO:0008006" key="4">
    <source>
        <dbReference type="Google" id="ProtNLM"/>
    </source>
</evidence>
<dbReference type="RefSeq" id="WP_090217515.1">
    <property type="nucleotide sequence ID" value="NZ_FMWG01000003.1"/>
</dbReference>
<feature type="region of interest" description="Disordered" evidence="1">
    <location>
        <begin position="141"/>
        <end position="160"/>
    </location>
</feature>
<dbReference type="InterPro" id="IPR006311">
    <property type="entry name" value="TAT_signal"/>
</dbReference>
<dbReference type="Gene3D" id="2.130.10.10">
    <property type="entry name" value="YVTN repeat-like/Quinoprotein amine dehydrogenase"/>
    <property type="match status" value="1"/>
</dbReference>